<evidence type="ECO:0000313" key="3">
    <source>
        <dbReference type="Proteomes" id="UP001231924"/>
    </source>
</evidence>
<keyword evidence="1" id="KW-0812">Transmembrane</keyword>
<dbReference type="EMBL" id="JASVWF010000005">
    <property type="protein sequence ID" value="MDL5158443.1"/>
    <property type="molecule type" value="Genomic_DNA"/>
</dbReference>
<keyword evidence="3" id="KW-1185">Reference proteome</keyword>
<comment type="caution">
    <text evidence="2">The sequence shown here is derived from an EMBL/GenBank/DDBJ whole genome shotgun (WGS) entry which is preliminary data.</text>
</comment>
<dbReference type="RefSeq" id="WP_286054988.1">
    <property type="nucleotide sequence ID" value="NZ_JASVWF010000005.1"/>
</dbReference>
<evidence type="ECO:0000256" key="1">
    <source>
        <dbReference type="SAM" id="Phobius"/>
    </source>
</evidence>
<gene>
    <name evidence="2" type="ORF">QRT03_20925</name>
</gene>
<protein>
    <submittedName>
        <fullName evidence="2">Uncharacterized protein</fullName>
    </submittedName>
</protein>
<accession>A0ABT7MGH2</accession>
<dbReference type="Proteomes" id="UP001231924">
    <property type="component" value="Unassembled WGS sequence"/>
</dbReference>
<evidence type="ECO:0000313" key="2">
    <source>
        <dbReference type="EMBL" id="MDL5158443.1"/>
    </source>
</evidence>
<reference evidence="2 3" key="1">
    <citation type="submission" date="2023-06" db="EMBL/GenBank/DDBJ databases">
        <title>Actinomycetospora Odt1-22.</title>
        <authorList>
            <person name="Supong K."/>
        </authorList>
    </citation>
    <scope>NUCLEOTIDE SEQUENCE [LARGE SCALE GENOMIC DNA]</scope>
    <source>
        <strain evidence="2 3">Odt1-22</strain>
    </source>
</reference>
<organism evidence="2 3">
    <name type="scientific">Actinomycetospora termitidis</name>
    <dbReference type="NCBI Taxonomy" id="3053470"/>
    <lineage>
        <taxon>Bacteria</taxon>
        <taxon>Bacillati</taxon>
        <taxon>Actinomycetota</taxon>
        <taxon>Actinomycetes</taxon>
        <taxon>Pseudonocardiales</taxon>
        <taxon>Pseudonocardiaceae</taxon>
        <taxon>Actinomycetospora</taxon>
    </lineage>
</organism>
<keyword evidence="1" id="KW-1133">Transmembrane helix</keyword>
<name>A0ABT7MGH2_9PSEU</name>
<keyword evidence="1" id="KW-0472">Membrane</keyword>
<sequence>MTPAMTPGRPSTARSLLPVLLTASVLGAGALAARAVRAGLPVPAATVIAVAVPLLVLFASLLPRRARDEDLDDEWARLEPHWRSEVDVR</sequence>
<feature type="transmembrane region" description="Helical" evidence="1">
    <location>
        <begin position="42"/>
        <end position="62"/>
    </location>
</feature>
<proteinExistence type="predicted"/>